<evidence type="ECO:0000259" key="2">
    <source>
        <dbReference type="Pfam" id="PF21376"/>
    </source>
</evidence>
<dbReference type="EMBL" id="UZAN01051714">
    <property type="protein sequence ID" value="VDP89082.1"/>
    <property type="molecule type" value="Genomic_DNA"/>
</dbReference>
<evidence type="ECO:0000313" key="4">
    <source>
        <dbReference type="Proteomes" id="UP000272942"/>
    </source>
</evidence>
<evidence type="ECO:0000313" key="3">
    <source>
        <dbReference type="EMBL" id="VDP89082.1"/>
    </source>
</evidence>
<feature type="chain" id="PRO_5043138261" evidence="1">
    <location>
        <begin position="22"/>
        <end position="158"/>
    </location>
</feature>
<reference evidence="5" key="1">
    <citation type="submission" date="2016-06" db="UniProtKB">
        <authorList>
            <consortium name="WormBaseParasite"/>
        </authorList>
    </citation>
    <scope>IDENTIFICATION</scope>
</reference>
<keyword evidence="4" id="KW-1185">Reference proteome</keyword>
<name>A0A183AY52_9TREM</name>
<feature type="signal peptide" evidence="1">
    <location>
        <begin position="1"/>
        <end position="21"/>
    </location>
</feature>
<evidence type="ECO:0000313" key="5">
    <source>
        <dbReference type="WBParaSite" id="ECPE_0001192201-mRNA-1"/>
    </source>
</evidence>
<dbReference type="OrthoDB" id="19623at2759"/>
<dbReference type="InterPro" id="IPR010448">
    <property type="entry name" value="Torsin"/>
</dbReference>
<protein>
    <submittedName>
        <fullName evidence="5">DUF2384 domain-containing protein</fullName>
    </submittedName>
</protein>
<dbReference type="InterPro" id="IPR049337">
    <property type="entry name" value="TOR1A_C"/>
</dbReference>
<reference evidence="3 4" key="2">
    <citation type="submission" date="2018-11" db="EMBL/GenBank/DDBJ databases">
        <authorList>
            <consortium name="Pathogen Informatics"/>
        </authorList>
    </citation>
    <scope>NUCLEOTIDE SEQUENCE [LARGE SCALE GENOMIC DNA]</scope>
    <source>
        <strain evidence="3 4">Egypt</strain>
    </source>
</reference>
<evidence type="ECO:0000256" key="1">
    <source>
        <dbReference type="SAM" id="SignalP"/>
    </source>
</evidence>
<dbReference type="GO" id="GO:0005524">
    <property type="term" value="F:ATP binding"/>
    <property type="evidence" value="ECO:0007669"/>
    <property type="project" value="InterPro"/>
</dbReference>
<accession>A0A183AY52</accession>
<dbReference type="AlphaFoldDB" id="A0A183AY52"/>
<sequence length="158" mass="18359">MGMHLIKKAWIFVHPRLLINAFVNTGLKPTLNQPMMQTPEDKCDLIVDFTHYVSIDERLFEEEIPCLMCDDGELGGLRYSELIQKHLITAMIPFLPLQEEHVKKCILDVTRQRAIPYTDDLVQFVLQELEWAPEGARMFSVSGCKRVYEKVGLYSEMR</sequence>
<proteinExistence type="predicted"/>
<dbReference type="WBParaSite" id="ECPE_0001192201-mRNA-1">
    <property type="protein sequence ID" value="ECPE_0001192201-mRNA-1"/>
    <property type="gene ID" value="ECPE_0001192201"/>
</dbReference>
<organism evidence="5">
    <name type="scientific">Echinostoma caproni</name>
    <dbReference type="NCBI Taxonomy" id="27848"/>
    <lineage>
        <taxon>Eukaryota</taxon>
        <taxon>Metazoa</taxon>
        <taxon>Spiralia</taxon>
        <taxon>Lophotrochozoa</taxon>
        <taxon>Platyhelminthes</taxon>
        <taxon>Trematoda</taxon>
        <taxon>Digenea</taxon>
        <taxon>Plagiorchiida</taxon>
        <taxon>Echinostomata</taxon>
        <taxon>Echinostomatoidea</taxon>
        <taxon>Echinostomatidae</taxon>
        <taxon>Echinostoma</taxon>
    </lineage>
</organism>
<dbReference type="GO" id="GO:0016887">
    <property type="term" value="F:ATP hydrolysis activity"/>
    <property type="evidence" value="ECO:0007669"/>
    <property type="project" value="InterPro"/>
</dbReference>
<dbReference type="Proteomes" id="UP000272942">
    <property type="component" value="Unassembled WGS sequence"/>
</dbReference>
<dbReference type="PANTHER" id="PTHR10760">
    <property type="entry name" value="TORSIN"/>
    <property type="match status" value="1"/>
</dbReference>
<keyword evidence="1" id="KW-0732">Signal</keyword>
<gene>
    <name evidence="3" type="ORF">ECPE_LOCUS11887</name>
</gene>
<dbReference type="PANTHER" id="PTHR10760:SF2">
    <property type="entry name" value="LD13476P-RELATED"/>
    <property type="match status" value="1"/>
</dbReference>
<feature type="domain" description="Torsin-1A C-terminal" evidence="2">
    <location>
        <begin position="100"/>
        <end position="154"/>
    </location>
</feature>
<dbReference type="GO" id="GO:0005737">
    <property type="term" value="C:cytoplasm"/>
    <property type="evidence" value="ECO:0007669"/>
    <property type="project" value="UniProtKB-ARBA"/>
</dbReference>
<dbReference type="Pfam" id="PF21376">
    <property type="entry name" value="TOR1A_C"/>
    <property type="match status" value="1"/>
</dbReference>